<accession>A0A6M0QU12</accession>
<dbReference type="SUPFAM" id="SSF55729">
    <property type="entry name" value="Acyl-CoA N-acyltransferases (Nat)"/>
    <property type="match status" value="1"/>
</dbReference>
<dbReference type="PANTHER" id="PTHR43877">
    <property type="entry name" value="AMINOALKYLPHOSPHONATE N-ACETYLTRANSFERASE-RELATED-RELATED"/>
    <property type="match status" value="1"/>
</dbReference>
<keyword evidence="1" id="KW-0808">Transferase</keyword>
<sequence>MLSDIDRLRRFNRAVTREVGALDHSYLGRGRPLGAARVLQLVTAGGTDVARIRDQLALDSGLMSRLLRALEDEGLVETGADPADRRRRIARLTPTGAAENAAYRAIGHLAAETTLARAGRQGPALLAAMDLIATQLLHDVTEIVDADPDDPAALICLAAYFQLLLDTIPGLPAEKLPLPLADAPLYRLPQGAFLIARSDGLPIGCASLRPLEPGVAEVKRLWVHPDARGQGLARRLMVLLETRARELGYQHLKLDSNSALTEAITLYRRMGWIDCAAYTGFPADVWMEKPL</sequence>
<name>A0A6M0QU12_9RHOB</name>
<reference evidence="4 5" key="1">
    <citation type="submission" date="2020-02" db="EMBL/GenBank/DDBJ databases">
        <authorList>
            <person name="Chen W.-M."/>
        </authorList>
    </citation>
    <scope>NUCLEOTIDE SEQUENCE [LARGE SCALE GENOMIC DNA]</scope>
    <source>
        <strain evidence="4 5">KMS-5</strain>
    </source>
</reference>
<dbReference type="SUPFAM" id="SSF46785">
    <property type="entry name" value="Winged helix' DNA-binding domain"/>
    <property type="match status" value="1"/>
</dbReference>
<dbReference type="InterPro" id="IPR050832">
    <property type="entry name" value="Bact_Acetyltransf"/>
</dbReference>
<dbReference type="Proteomes" id="UP000477782">
    <property type="component" value="Unassembled WGS sequence"/>
</dbReference>
<proteinExistence type="predicted"/>
<dbReference type="InterPro" id="IPR000182">
    <property type="entry name" value="GNAT_dom"/>
</dbReference>
<dbReference type="AlphaFoldDB" id="A0A6M0QU12"/>
<feature type="domain" description="N-acetyltransferase" evidence="3">
    <location>
        <begin position="141"/>
        <end position="291"/>
    </location>
</feature>
<dbReference type="EMBL" id="JAAIVJ010000004">
    <property type="protein sequence ID" value="NEY90481.1"/>
    <property type="molecule type" value="Genomic_DNA"/>
</dbReference>
<dbReference type="CDD" id="cd04301">
    <property type="entry name" value="NAT_SF"/>
    <property type="match status" value="1"/>
</dbReference>
<dbReference type="InterPro" id="IPR036390">
    <property type="entry name" value="WH_DNA-bd_sf"/>
</dbReference>
<protein>
    <submittedName>
        <fullName evidence="4">MarR family transcriptional regulator</fullName>
    </submittedName>
</protein>
<dbReference type="InterPro" id="IPR000835">
    <property type="entry name" value="HTH_MarR-typ"/>
</dbReference>
<dbReference type="PROSITE" id="PS51186">
    <property type="entry name" value="GNAT"/>
    <property type="match status" value="1"/>
</dbReference>
<dbReference type="RefSeq" id="WP_164624983.1">
    <property type="nucleotide sequence ID" value="NZ_JAAIVJ010000004.1"/>
</dbReference>
<dbReference type="InterPro" id="IPR016181">
    <property type="entry name" value="Acyl_CoA_acyltransferase"/>
</dbReference>
<keyword evidence="5" id="KW-1185">Reference proteome</keyword>
<dbReference type="Pfam" id="PF00583">
    <property type="entry name" value="Acetyltransf_1"/>
    <property type="match status" value="1"/>
</dbReference>
<dbReference type="Gene3D" id="1.10.10.10">
    <property type="entry name" value="Winged helix-like DNA-binding domain superfamily/Winged helix DNA-binding domain"/>
    <property type="match status" value="1"/>
</dbReference>
<organism evidence="4 5">
    <name type="scientific">Tabrizicola oligotrophica</name>
    <dbReference type="NCBI Taxonomy" id="2710650"/>
    <lineage>
        <taxon>Bacteria</taxon>
        <taxon>Pseudomonadati</taxon>
        <taxon>Pseudomonadota</taxon>
        <taxon>Alphaproteobacteria</taxon>
        <taxon>Rhodobacterales</taxon>
        <taxon>Paracoccaceae</taxon>
        <taxon>Tabrizicola</taxon>
    </lineage>
</organism>
<dbReference type="Gene3D" id="3.40.630.30">
    <property type="match status" value="1"/>
</dbReference>
<evidence type="ECO:0000256" key="2">
    <source>
        <dbReference type="ARBA" id="ARBA00023315"/>
    </source>
</evidence>
<dbReference type="InterPro" id="IPR036388">
    <property type="entry name" value="WH-like_DNA-bd_sf"/>
</dbReference>
<comment type="caution">
    <text evidence="4">The sequence shown here is derived from an EMBL/GenBank/DDBJ whole genome shotgun (WGS) entry which is preliminary data.</text>
</comment>
<evidence type="ECO:0000313" key="5">
    <source>
        <dbReference type="Proteomes" id="UP000477782"/>
    </source>
</evidence>
<evidence type="ECO:0000259" key="3">
    <source>
        <dbReference type="PROSITE" id="PS51186"/>
    </source>
</evidence>
<dbReference type="PANTHER" id="PTHR43877:SF2">
    <property type="entry name" value="AMINOALKYLPHOSPHONATE N-ACETYLTRANSFERASE-RELATED"/>
    <property type="match status" value="1"/>
</dbReference>
<evidence type="ECO:0000256" key="1">
    <source>
        <dbReference type="ARBA" id="ARBA00022679"/>
    </source>
</evidence>
<evidence type="ECO:0000313" key="4">
    <source>
        <dbReference type="EMBL" id="NEY90481.1"/>
    </source>
</evidence>
<dbReference type="Pfam" id="PF12802">
    <property type="entry name" value="MarR_2"/>
    <property type="match status" value="1"/>
</dbReference>
<gene>
    <name evidence="4" type="ORF">G4Z14_09245</name>
</gene>
<dbReference type="GO" id="GO:0003700">
    <property type="term" value="F:DNA-binding transcription factor activity"/>
    <property type="evidence" value="ECO:0007669"/>
    <property type="project" value="InterPro"/>
</dbReference>
<dbReference type="GO" id="GO:0016747">
    <property type="term" value="F:acyltransferase activity, transferring groups other than amino-acyl groups"/>
    <property type="evidence" value="ECO:0007669"/>
    <property type="project" value="InterPro"/>
</dbReference>
<keyword evidence="2" id="KW-0012">Acyltransferase</keyword>